<keyword evidence="5" id="KW-0813">Transport</keyword>
<keyword evidence="8" id="KW-0445">Lipid transport</keyword>
<name>A0AA88KWS8_ARTSF</name>
<dbReference type="GO" id="GO:0005789">
    <property type="term" value="C:endoplasmic reticulum membrane"/>
    <property type="evidence" value="ECO:0007669"/>
    <property type="project" value="UniProtKB-SubCell"/>
</dbReference>
<dbReference type="GO" id="GO:0032266">
    <property type="term" value="F:phosphatidylinositol-3-phosphate binding"/>
    <property type="evidence" value="ECO:0007669"/>
    <property type="project" value="TreeGrafter"/>
</dbReference>
<evidence type="ECO:0000256" key="8">
    <source>
        <dbReference type="ARBA" id="ARBA00023055"/>
    </source>
</evidence>
<evidence type="ECO:0000256" key="7">
    <source>
        <dbReference type="ARBA" id="ARBA00023006"/>
    </source>
</evidence>
<dbReference type="GO" id="GO:0034727">
    <property type="term" value="P:piecemeal microautophagy of the nucleus"/>
    <property type="evidence" value="ECO:0007669"/>
    <property type="project" value="TreeGrafter"/>
</dbReference>
<evidence type="ECO:0000256" key="9">
    <source>
        <dbReference type="ARBA" id="ARBA00023136"/>
    </source>
</evidence>
<dbReference type="InterPro" id="IPR026849">
    <property type="entry name" value="ATG2"/>
</dbReference>
<dbReference type="GO" id="GO:0000045">
    <property type="term" value="P:autophagosome assembly"/>
    <property type="evidence" value="ECO:0007669"/>
    <property type="project" value="TreeGrafter"/>
</dbReference>
<evidence type="ECO:0000256" key="6">
    <source>
        <dbReference type="ARBA" id="ARBA00022824"/>
    </source>
</evidence>
<evidence type="ECO:0000256" key="4">
    <source>
        <dbReference type="ARBA" id="ARBA00018070"/>
    </source>
</evidence>
<keyword evidence="6" id="KW-0256">Endoplasmic reticulum</keyword>
<comment type="subcellular location">
    <subcellularLocation>
        <location evidence="1">Endoplasmic reticulum membrane</location>
        <topology evidence="1">Peripheral membrane protein</topology>
    </subcellularLocation>
    <subcellularLocation>
        <location evidence="2">Preautophagosomal structure membrane</location>
        <topology evidence="2">Peripheral membrane protein</topology>
    </subcellularLocation>
</comment>
<dbReference type="Pfam" id="PF13329">
    <property type="entry name" value="ATG2_CAD"/>
    <property type="match status" value="1"/>
</dbReference>
<dbReference type="GO" id="GO:0061908">
    <property type="term" value="C:phagophore"/>
    <property type="evidence" value="ECO:0007669"/>
    <property type="project" value="TreeGrafter"/>
</dbReference>
<dbReference type="PANTHER" id="PTHR13190">
    <property type="entry name" value="AUTOPHAGY-RELATED 2, ISOFORM A"/>
    <property type="match status" value="1"/>
</dbReference>
<evidence type="ECO:0000256" key="11">
    <source>
        <dbReference type="ARBA" id="ARBA00024615"/>
    </source>
</evidence>
<evidence type="ECO:0000256" key="3">
    <source>
        <dbReference type="ARBA" id="ARBA00009714"/>
    </source>
</evidence>
<feature type="non-terminal residue" evidence="12">
    <location>
        <position position="1"/>
    </location>
</feature>
<organism evidence="12 13">
    <name type="scientific">Artemia franciscana</name>
    <name type="common">Brine shrimp</name>
    <name type="synonym">Artemia sanfranciscana</name>
    <dbReference type="NCBI Taxonomy" id="6661"/>
    <lineage>
        <taxon>Eukaryota</taxon>
        <taxon>Metazoa</taxon>
        <taxon>Ecdysozoa</taxon>
        <taxon>Arthropoda</taxon>
        <taxon>Crustacea</taxon>
        <taxon>Branchiopoda</taxon>
        <taxon>Anostraca</taxon>
        <taxon>Artemiidae</taxon>
        <taxon>Artemia</taxon>
    </lineage>
</organism>
<keyword evidence="13" id="KW-1185">Reference proteome</keyword>
<comment type="catalytic activity">
    <reaction evidence="10">
        <text>a 1,2-diacyl-sn-glycero-3-phospho-L-serine(in) = a 1,2-diacyl-sn-glycero-3-phospho-L-serine(out)</text>
        <dbReference type="Rhea" id="RHEA:38663"/>
        <dbReference type="ChEBI" id="CHEBI:57262"/>
    </reaction>
</comment>
<comment type="caution">
    <text evidence="12">The sequence shown here is derived from an EMBL/GenBank/DDBJ whole genome shotgun (WGS) entry which is preliminary data.</text>
</comment>
<evidence type="ECO:0000256" key="1">
    <source>
        <dbReference type="ARBA" id="ARBA00004406"/>
    </source>
</evidence>
<evidence type="ECO:0000313" key="13">
    <source>
        <dbReference type="Proteomes" id="UP001187531"/>
    </source>
</evidence>
<dbReference type="GO" id="GO:0000422">
    <property type="term" value="P:autophagy of mitochondrion"/>
    <property type="evidence" value="ECO:0007669"/>
    <property type="project" value="TreeGrafter"/>
</dbReference>
<dbReference type="Proteomes" id="UP001187531">
    <property type="component" value="Unassembled WGS sequence"/>
</dbReference>
<dbReference type="PANTHER" id="PTHR13190:SF1">
    <property type="entry name" value="AUTOPHAGY-RELATED 2, ISOFORM A"/>
    <property type="match status" value="1"/>
</dbReference>
<gene>
    <name evidence="12" type="ORF">QYM36_014829</name>
</gene>
<keyword evidence="7" id="KW-0072">Autophagy</keyword>
<evidence type="ECO:0000256" key="5">
    <source>
        <dbReference type="ARBA" id="ARBA00022448"/>
    </source>
</evidence>
<evidence type="ECO:0000256" key="2">
    <source>
        <dbReference type="ARBA" id="ARBA00004623"/>
    </source>
</evidence>
<keyword evidence="9" id="KW-0472">Membrane</keyword>
<dbReference type="GO" id="GO:0034045">
    <property type="term" value="C:phagophore assembly site membrane"/>
    <property type="evidence" value="ECO:0007669"/>
    <property type="project" value="UniProtKB-SubCell"/>
</dbReference>
<dbReference type="GO" id="GO:0006869">
    <property type="term" value="P:lipid transport"/>
    <property type="evidence" value="ECO:0007669"/>
    <property type="project" value="UniProtKB-KW"/>
</dbReference>
<evidence type="ECO:0000256" key="10">
    <source>
        <dbReference type="ARBA" id="ARBA00024479"/>
    </source>
</evidence>
<dbReference type="EMBL" id="JAVRJZ010000019">
    <property type="protein sequence ID" value="KAK2706932.1"/>
    <property type="molecule type" value="Genomic_DNA"/>
</dbReference>
<accession>A0AA88KWS8</accession>
<evidence type="ECO:0000313" key="12">
    <source>
        <dbReference type="EMBL" id="KAK2706932.1"/>
    </source>
</evidence>
<comment type="catalytic activity">
    <reaction evidence="11">
        <text>a 1,2-diacyl-sn-glycero-3-phosphoethanolamine(in) = a 1,2-diacyl-sn-glycero-3-phosphoethanolamine(out)</text>
        <dbReference type="Rhea" id="RHEA:38895"/>
        <dbReference type="ChEBI" id="CHEBI:64612"/>
    </reaction>
</comment>
<dbReference type="GO" id="GO:0061723">
    <property type="term" value="P:glycophagy"/>
    <property type="evidence" value="ECO:0007669"/>
    <property type="project" value="TreeGrafter"/>
</dbReference>
<proteinExistence type="inferred from homology"/>
<dbReference type="GO" id="GO:0043495">
    <property type="term" value="F:protein-membrane adaptor activity"/>
    <property type="evidence" value="ECO:0007669"/>
    <property type="project" value="TreeGrafter"/>
</dbReference>
<sequence length="218" mass="24578">MAQYYQTKAGRKTFTTQKVQNMGIADIFNLNNFISDSFKKRVCRYLLQKFLGHYLQSKISLEQLEVDLYNGSLSIKAVSLDCESFNELASELKLPLIFIDGYIEEISIKIPWSNLFGESSSLDIHGLHVAVAPNRHMSTSFSFESMWNSMTSSMHIAAECFGPGTEYVVPESESLDKFAKAIESVATRLQVRLLNTSLRVEHILRGPRKGVALEAQVK</sequence>
<dbReference type="GO" id="GO:0061709">
    <property type="term" value="P:reticulophagy"/>
    <property type="evidence" value="ECO:0007669"/>
    <property type="project" value="TreeGrafter"/>
</dbReference>
<reference evidence="12" key="1">
    <citation type="submission" date="2023-07" db="EMBL/GenBank/DDBJ databases">
        <title>Chromosome-level genome assembly of Artemia franciscana.</title>
        <authorList>
            <person name="Jo E."/>
        </authorList>
    </citation>
    <scope>NUCLEOTIDE SEQUENCE</scope>
    <source>
        <tissue evidence="12">Whole body</tissue>
    </source>
</reference>
<dbReference type="AlphaFoldDB" id="A0AA88KWS8"/>
<protein>
    <recommendedName>
        <fullName evidence="4">Autophagy-related protein 2</fullName>
    </recommendedName>
</protein>
<comment type="similarity">
    <text evidence="3">Belongs to the ATG2 family.</text>
</comment>